<evidence type="ECO:0000256" key="12">
    <source>
        <dbReference type="ARBA" id="ARBA00023136"/>
    </source>
</evidence>
<evidence type="ECO:0000256" key="1">
    <source>
        <dbReference type="ARBA" id="ARBA00000085"/>
    </source>
</evidence>
<dbReference type="Gene3D" id="1.10.287.130">
    <property type="match status" value="1"/>
</dbReference>
<dbReference type="InterPro" id="IPR003594">
    <property type="entry name" value="HATPase_dom"/>
</dbReference>
<evidence type="ECO:0000256" key="9">
    <source>
        <dbReference type="ARBA" id="ARBA00022840"/>
    </source>
</evidence>
<dbReference type="InterPro" id="IPR050351">
    <property type="entry name" value="BphY/WalK/GraS-like"/>
</dbReference>
<dbReference type="PANTHER" id="PTHR42878:SF7">
    <property type="entry name" value="SENSOR HISTIDINE KINASE GLRK"/>
    <property type="match status" value="1"/>
</dbReference>
<dbReference type="PANTHER" id="PTHR42878">
    <property type="entry name" value="TWO-COMPONENT HISTIDINE KINASE"/>
    <property type="match status" value="1"/>
</dbReference>
<dbReference type="STRING" id="593750.Metfor_1257"/>
<evidence type="ECO:0000256" key="8">
    <source>
        <dbReference type="ARBA" id="ARBA00022777"/>
    </source>
</evidence>
<dbReference type="eggNOG" id="arCOG02376">
    <property type="taxonomic scope" value="Archaea"/>
</dbReference>
<dbReference type="NCBIfam" id="TIGR00229">
    <property type="entry name" value="sensory_box"/>
    <property type="match status" value="2"/>
</dbReference>
<dbReference type="PROSITE" id="PS50109">
    <property type="entry name" value="HIS_KIN"/>
    <property type="match status" value="1"/>
</dbReference>
<dbReference type="Pfam" id="PF02518">
    <property type="entry name" value="HATPase_c"/>
    <property type="match status" value="1"/>
</dbReference>
<keyword evidence="9" id="KW-0067">ATP-binding</keyword>
<evidence type="ECO:0000256" key="10">
    <source>
        <dbReference type="ARBA" id="ARBA00022989"/>
    </source>
</evidence>
<dbReference type="SUPFAM" id="SSF55785">
    <property type="entry name" value="PYP-like sensor domain (PAS domain)"/>
    <property type="match status" value="2"/>
</dbReference>
<keyword evidence="4" id="KW-0597">Phosphoprotein</keyword>
<dbReference type="Pfam" id="PF00512">
    <property type="entry name" value="HisKA"/>
    <property type="match status" value="1"/>
</dbReference>
<evidence type="ECO:0000256" key="4">
    <source>
        <dbReference type="ARBA" id="ARBA00022553"/>
    </source>
</evidence>
<evidence type="ECO:0000313" key="16">
    <source>
        <dbReference type="EMBL" id="AGB02300.1"/>
    </source>
</evidence>
<evidence type="ECO:0000256" key="11">
    <source>
        <dbReference type="ARBA" id="ARBA00023012"/>
    </source>
</evidence>
<dbReference type="SMART" id="SM00388">
    <property type="entry name" value="HisKA"/>
    <property type="match status" value="1"/>
</dbReference>
<dbReference type="InterPro" id="IPR036097">
    <property type="entry name" value="HisK_dim/P_sf"/>
</dbReference>
<dbReference type="Gene3D" id="3.30.450.20">
    <property type="entry name" value="PAS domain"/>
    <property type="match status" value="2"/>
</dbReference>
<dbReference type="GO" id="GO:0005524">
    <property type="term" value="F:ATP binding"/>
    <property type="evidence" value="ECO:0007669"/>
    <property type="project" value="UniProtKB-KW"/>
</dbReference>
<evidence type="ECO:0000259" key="14">
    <source>
        <dbReference type="PROSITE" id="PS50109"/>
    </source>
</evidence>
<dbReference type="GO" id="GO:0007234">
    <property type="term" value="P:osmosensory signaling via phosphorelay pathway"/>
    <property type="evidence" value="ECO:0007669"/>
    <property type="project" value="TreeGrafter"/>
</dbReference>
<dbReference type="InParanoid" id="L0HE68"/>
<dbReference type="SMART" id="SM00387">
    <property type="entry name" value="HATPase_c"/>
    <property type="match status" value="1"/>
</dbReference>
<feature type="transmembrane region" description="Helical" evidence="13">
    <location>
        <begin position="95"/>
        <end position="118"/>
    </location>
</feature>
<feature type="domain" description="PAS" evidence="15">
    <location>
        <begin position="124"/>
        <end position="196"/>
    </location>
</feature>
<dbReference type="eggNOG" id="arCOG06940">
    <property type="taxonomic scope" value="Archaea"/>
</dbReference>
<feature type="transmembrane region" description="Helical" evidence="13">
    <location>
        <begin position="71"/>
        <end position="89"/>
    </location>
</feature>
<dbReference type="InterPro" id="IPR035965">
    <property type="entry name" value="PAS-like_dom_sf"/>
</dbReference>
<dbReference type="GO" id="GO:0000156">
    <property type="term" value="F:phosphorelay response regulator activity"/>
    <property type="evidence" value="ECO:0007669"/>
    <property type="project" value="TreeGrafter"/>
</dbReference>
<dbReference type="EC" id="2.7.13.3" evidence="3"/>
<dbReference type="Proteomes" id="UP000010824">
    <property type="component" value="Chromosome"/>
</dbReference>
<dbReference type="CDD" id="cd00130">
    <property type="entry name" value="PAS"/>
    <property type="match status" value="2"/>
</dbReference>
<accession>L0HE68</accession>
<feature type="domain" description="PAS" evidence="15">
    <location>
        <begin position="264"/>
        <end position="304"/>
    </location>
</feature>
<dbReference type="InterPro" id="IPR000014">
    <property type="entry name" value="PAS"/>
</dbReference>
<evidence type="ECO:0000256" key="3">
    <source>
        <dbReference type="ARBA" id="ARBA00012438"/>
    </source>
</evidence>
<dbReference type="SUPFAM" id="SSF47384">
    <property type="entry name" value="Homodimeric domain of signal transducing histidine kinase"/>
    <property type="match status" value="1"/>
</dbReference>
<dbReference type="InterPro" id="IPR005467">
    <property type="entry name" value="His_kinase_dom"/>
</dbReference>
<dbReference type="InterPro" id="IPR036890">
    <property type="entry name" value="HATPase_C_sf"/>
</dbReference>
<keyword evidence="8" id="KW-0418">Kinase</keyword>
<evidence type="ECO:0000256" key="2">
    <source>
        <dbReference type="ARBA" id="ARBA00004141"/>
    </source>
</evidence>
<reference evidence="17" key="1">
    <citation type="submission" date="2011-12" db="EMBL/GenBank/DDBJ databases">
        <title>Complete sequence of Methanoregula formicicum SMSP.</title>
        <authorList>
            <person name="Lucas S."/>
            <person name="Han J."/>
            <person name="Lapidus A."/>
            <person name="Cheng J.-F."/>
            <person name="Goodwin L."/>
            <person name="Pitluck S."/>
            <person name="Peters L."/>
            <person name="Ovchinnikova G."/>
            <person name="Teshima H."/>
            <person name="Detter J.C."/>
            <person name="Han C."/>
            <person name="Tapia R."/>
            <person name="Land M."/>
            <person name="Hauser L."/>
            <person name="Kyrpides N."/>
            <person name="Ivanova N."/>
            <person name="Pagani I."/>
            <person name="Imachi H."/>
            <person name="Tamaki H."/>
            <person name="Sekiguchi Y."/>
            <person name="Kamagata Y."/>
            <person name="Cadillo-Quiroz H."/>
            <person name="Zinder S."/>
            <person name="Liu W.-T."/>
            <person name="Woyke T."/>
        </authorList>
    </citation>
    <scope>NUCLEOTIDE SEQUENCE [LARGE SCALE GENOMIC DNA]</scope>
    <source>
        <strain evidence="17">DSM 22288 / NBRC 105244 / SMSP</strain>
    </source>
</reference>
<name>L0HE68_METFS</name>
<sequence>MASGMKETEVWIGPHGTQKTDLIRLVIILSLTILCIATSVVSFSSGILGIITSQLFFIPIIYAASVSPKKGVYVATACAFAYQTIGYFYSYPDSVALVSITAEAILFIVIAAIIAYFIERIHAGELKYRTVFENSQLGIILFDAADFSIKQSNEKFATMLNYTVDEVVAKSLLDIFLSPREKSRFLERIGKEMTTADFETRFAAKDGSSCWVNLSWGQIGDGTVSCSVVNINARKLAEKLNNDNMMKYRQLTEGSPTSILIIQNGYIRFANPSFVAFVGYSPAEITGKSLTAFIEPGDLDAFNEFSAKWVQKFPTKYAKEFRFLTKTGETRVGSLFTNQVVHMGNPATLINIVDITEKQRLEDQIHKDNERRRGVIVTVAHELRTPLQPILGYLNLLLSDAEGFGIKEDTKKILERCLVSVDRERQIINQMLDLSVLESGKFHLTPSTFPLAPLVRKVLDAGGYATKAELTVDIEDSIQVIGDKDRLFSVLDALLSNAVNFSKPPRKIGIFYRSPVGDRQHHISIRDNGVGIPQDQFSSIFEPFQLADGTVLSRKYERLGLSLSIARRIVQMHGGSISVESVVNAGSTFTIHLPKEEIHHDA</sequence>
<comment type="catalytic activity">
    <reaction evidence="1">
        <text>ATP + protein L-histidine = ADP + protein N-phospho-L-histidine.</text>
        <dbReference type="EC" id="2.7.13.3"/>
    </reaction>
</comment>
<keyword evidence="6 13" id="KW-0812">Transmembrane</keyword>
<dbReference type="PROSITE" id="PS50112">
    <property type="entry name" value="PAS"/>
    <property type="match status" value="2"/>
</dbReference>
<keyword evidence="11" id="KW-0902">Two-component regulatory system</keyword>
<keyword evidence="10 13" id="KW-1133">Transmembrane helix</keyword>
<dbReference type="KEGG" id="mfo:Metfor_1257"/>
<proteinExistence type="predicted"/>
<evidence type="ECO:0000256" key="7">
    <source>
        <dbReference type="ARBA" id="ARBA00022741"/>
    </source>
</evidence>
<comment type="subcellular location">
    <subcellularLocation>
        <location evidence="2">Membrane</location>
        <topology evidence="2">Multi-pass membrane protein</topology>
    </subcellularLocation>
</comment>
<dbReference type="Pfam" id="PF13426">
    <property type="entry name" value="PAS_9"/>
    <property type="match status" value="2"/>
</dbReference>
<dbReference type="eggNOG" id="arCOG02353">
    <property type="taxonomic scope" value="Archaea"/>
</dbReference>
<dbReference type="AlphaFoldDB" id="L0HE68"/>
<evidence type="ECO:0000313" key="17">
    <source>
        <dbReference type="Proteomes" id="UP000010824"/>
    </source>
</evidence>
<dbReference type="Gene3D" id="3.30.565.10">
    <property type="entry name" value="Histidine kinase-like ATPase, C-terminal domain"/>
    <property type="match status" value="1"/>
</dbReference>
<dbReference type="InterPro" id="IPR004358">
    <property type="entry name" value="Sig_transdc_His_kin-like_C"/>
</dbReference>
<evidence type="ECO:0000259" key="15">
    <source>
        <dbReference type="PROSITE" id="PS50112"/>
    </source>
</evidence>
<dbReference type="GO" id="GO:0000155">
    <property type="term" value="F:phosphorelay sensor kinase activity"/>
    <property type="evidence" value="ECO:0007669"/>
    <property type="project" value="InterPro"/>
</dbReference>
<keyword evidence="12 13" id="KW-0472">Membrane</keyword>
<evidence type="ECO:0000256" key="13">
    <source>
        <dbReference type="SAM" id="Phobius"/>
    </source>
</evidence>
<organism evidence="16 17">
    <name type="scientific">Methanoregula formicica (strain DSM 22288 / NBRC 105244 / SMSP)</name>
    <dbReference type="NCBI Taxonomy" id="593750"/>
    <lineage>
        <taxon>Archaea</taxon>
        <taxon>Methanobacteriati</taxon>
        <taxon>Methanobacteriota</taxon>
        <taxon>Stenosarchaea group</taxon>
        <taxon>Methanomicrobia</taxon>
        <taxon>Methanomicrobiales</taxon>
        <taxon>Methanoregulaceae</taxon>
        <taxon>Methanoregula</taxon>
    </lineage>
</organism>
<dbReference type="SUPFAM" id="SSF55874">
    <property type="entry name" value="ATPase domain of HSP90 chaperone/DNA topoisomerase II/histidine kinase"/>
    <property type="match status" value="1"/>
</dbReference>
<evidence type="ECO:0000256" key="6">
    <source>
        <dbReference type="ARBA" id="ARBA00022692"/>
    </source>
</evidence>
<keyword evidence="5" id="KW-0808">Transferase</keyword>
<dbReference type="EMBL" id="CP003167">
    <property type="protein sequence ID" value="AGB02300.1"/>
    <property type="molecule type" value="Genomic_DNA"/>
</dbReference>
<keyword evidence="17" id="KW-1185">Reference proteome</keyword>
<evidence type="ECO:0000256" key="5">
    <source>
        <dbReference type="ARBA" id="ARBA00022679"/>
    </source>
</evidence>
<dbReference type="CDD" id="cd00082">
    <property type="entry name" value="HisKA"/>
    <property type="match status" value="1"/>
</dbReference>
<dbReference type="HOGENOM" id="CLU_462044_0_0_2"/>
<dbReference type="PRINTS" id="PR00344">
    <property type="entry name" value="BCTRLSENSOR"/>
</dbReference>
<dbReference type="SMART" id="SM00091">
    <property type="entry name" value="PAS"/>
    <property type="match status" value="2"/>
</dbReference>
<keyword evidence="7" id="KW-0547">Nucleotide-binding</keyword>
<dbReference type="GO" id="GO:0030295">
    <property type="term" value="F:protein kinase activator activity"/>
    <property type="evidence" value="ECO:0007669"/>
    <property type="project" value="TreeGrafter"/>
</dbReference>
<protein>
    <recommendedName>
        <fullName evidence="3">histidine kinase</fullName>
        <ecNumber evidence="3">2.7.13.3</ecNumber>
    </recommendedName>
</protein>
<feature type="transmembrane region" description="Helical" evidence="13">
    <location>
        <begin position="21"/>
        <end position="41"/>
    </location>
</feature>
<dbReference type="GO" id="GO:0016020">
    <property type="term" value="C:membrane"/>
    <property type="evidence" value="ECO:0007669"/>
    <property type="project" value="UniProtKB-SubCell"/>
</dbReference>
<reference evidence="16 17" key="2">
    <citation type="journal article" date="2014" name="Genome Announc.">
        <title>Complete Genome Sequence of Methanoregula formicica SMSPT, a Mesophilic Hydrogenotrophic Methanogen Isolated from a Methanogenic Upflow Anaerobic Sludge Blanket Reactor.</title>
        <authorList>
            <person name="Yamamoto K."/>
            <person name="Tamaki H."/>
            <person name="Cadillo-Quiroz H."/>
            <person name="Imachi H."/>
            <person name="Kyrpides N."/>
            <person name="Woyke T."/>
            <person name="Goodwin L."/>
            <person name="Zinder S.H."/>
            <person name="Kamagata Y."/>
            <person name="Liu W.T."/>
        </authorList>
    </citation>
    <scope>NUCLEOTIDE SEQUENCE [LARGE SCALE GENOMIC DNA]</scope>
    <source>
        <strain evidence="17">DSM 22288 / NBRC 105244 / SMSP</strain>
    </source>
</reference>
<gene>
    <name evidence="16" type="ordered locus">Metfor_1257</name>
</gene>
<dbReference type="InterPro" id="IPR003661">
    <property type="entry name" value="HisK_dim/P_dom"/>
</dbReference>
<feature type="domain" description="Histidine kinase" evidence="14">
    <location>
        <begin position="378"/>
        <end position="597"/>
    </location>
</feature>